<name>G6YWX5_9GAMM</name>
<accession>G6YWX5</accession>
<dbReference type="AlphaFoldDB" id="G6YWX5"/>
<evidence type="ECO:0000259" key="1">
    <source>
        <dbReference type="Pfam" id="PF09722"/>
    </source>
</evidence>
<organism evidence="2 3">
    <name type="scientific">Marinobacter manganoxydans MnI7-9</name>
    <dbReference type="NCBI Taxonomy" id="1094979"/>
    <lineage>
        <taxon>Bacteria</taxon>
        <taxon>Pseudomonadati</taxon>
        <taxon>Pseudomonadota</taxon>
        <taxon>Gammaproteobacteria</taxon>
        <taxon>Pseudomonadales</taxon>
        <taxon>Marinobacteraceae</taxon>
        <taxon>Marinobacter</taxon>
    </lineage>
</organism>
<evidence type="ECO:0000313" key="2">
    <source>
        <dbReference type="EMBL" id="EHJ03519.1"/>
    </source>
</evidence>
<proteinExistence type="predicted"/>
<feature type="domain" description="Antitoxin Xre/MbcA/ParS-like toxin-binding" evidence="1">
    <location>
        <begin position="51"/>
        <end position="91"/>
    </location>
</feature>
<reference evidence="2 3" key="1">
    <citation type="journal article" date="2012" name="J. Bacteriol.">
        <title>Genome sequence of deep-sea manganese-oxidizing bacterium Marinobacter manganoxydans MnI7-9.</title>
        <authorList>
            <person name="Wang H."/>
            <person name="Li H."/>
            <person name="Shao Z."/>
            <person name="Liao S."/>
            <person name="Johnstone L."/>
            <person name="Rensing C."/>
            <person name="Wang G."/>
        </authorList>
    </citation>
    <scope>NUCLEOTIDE SEQUENCE [LARGE SCALE GENOMIC DNA]</scope>
    <source>
        <strain evidence="2 3">MnI7-9</strain>
    </source>
</reference>
<sequence length="96" mass="11150">MDSGKDLSIQDIAEQLGVCREELPENALLANCPREDVCILFKALYHRMHAVIGNDRDNLAHWLRTPNEAFKCRPIDRLSSIEGFREVLRYLEFFSQ</sequence>
<dbReference type="InterPro" id="IPR024467">
    <property type="entry name" value="Xre/MbcA/ParS-like_toxin-bd"/>
</dbReference>
<protein>
    <recommendedName>
        <fullName evidence="1">Antitoxin Xre/MbcA/ParS-like toxin-binding domain-containing protein</fullName>
    </recommendedName>
</protein>
<evidence type="ECO:0000313" key="3">
    <source>
        <dbReference type="Proteomes" id="UP000003208"/>
    </source>
</evidence>
<dbReference type="Proteomes" id="UP000003208">
    <property type="component" value="Unassembled WGS sequence"/>
</dbReference>
<gene>
    <name evidence="2" type="ORF">KYE_16943</name>
</gene>
<dbReference type="EMBL" id="AGTR01000080">
    <property type="protein sequence ID" value="EHJ03519.1"/>
    <property type="molecule type" value="Genomic_DNA"/>
</dbReference>
<dbReference type="Pfam" id="PF09722">
    <property type="entry name" value="Xre_MbcA_ParS_C"/>
    <property type="match status" value="1"/>
</dbReference>
<keyword evidence="3" id="KW-1185">Reference proteome</keyword>